<dbReference type="InterPro" id="IPR002509">
    <property type="entry name" value="NODB_dom"/>
</dbReference>
<dbReference type="Gene3D" id="3.20.20.370">
    <property type="entry name" value="Glycoside hydrolase/deacetylase"/>
    <property type="match status" value="1"/>
</dbReference>
<comment type="subcellular location">
    <subcellularLocation>
        <location evidence="1">Secreted</location>
    </subcellularLocation>
</comment>
<dbReference type="AlphaFoldDB" id="A0A6J4KSW1"/>
<keyword evidence="2 4" id="KW-0732">Signal</keyword>
<feature type="chain" id="PRO_5026975855" description="NodB homology domain-containing protein" evidence="4">
    <location>
        <begin position="16"/>
        <end position="353"/>
    </location>
</feature>
<feature type="domain" description="NodB homology" evidence="5">
    <location>
        <begin position="201"/>
        <end position="263"/>
    </location>
</feature>
<gene>
    <name evidence="6" type="ORF">AVDCRST_MAG11-1648</name>
</gene>
<dbReference type="PROSITE" id="PS51257">
    <property type="entry name" value="PROKAR_LIPOPROTEIN"/>
    <property type="match status" value="1"/>
</dbReference>
<evidence type="ECO:0000259" key="5">
    <source>
        <dbReference type="Pfam" id="PF01522"/>
    </source>
</evidence>
<dbReference type="GO" id="GO:0016810">
    <property type="term" value="F:hydrolase activity, acting on carbon-nitrogen (but not peptide) bonds"/>
    <property type="evidence" value="ECO:0007669"/>
    <property type="project" value="InterPro"/>
</dbReference>
<feature type="region of interest" description="Disordered" evidence="3">
    <location>
        <begin position="20"/>
        <end position="39"/>
    </location>
</feature>
<feature type="signal peptide" evidence="4">
    <location>
        <begin position="1"/>
        <end position="15"/>
    </location>
</feature>
<protein>
    <recommendedName>
        <fullName evidence="5">NodB homology domain-containing protein</fullName>
    </recommendedName>
</protein>
<evidence type="ECO:0000256" key="4">
    <source>
        <dbReference type="SAM" id="SignalP"/>
    </source>
</evidence>
<dbReference type="GO" id="GO:0005975">
    <property type="term" value="P:carbohydrate metabolic process"/>
    <property type="evidence" value="ECO:0007669"/>
    <property type="project" value="InterPro"/>
</dbReference>
<evidence type="ECO:0000256" key="1">
    <source>
        <dbReference type="ARBA" id="ARBA00004613"/>
    </source>
</evidence>
<dbReference type="PANTHER" id="PTHR34216">
    <property type="match status" value="1"/>
</dbReference>
<dbReference type="InterPro" id="IPR011330">
    <property type="entry name" value="Glyco_hydro/deAcase_b/a-brl"/>
</dbReference>
<organism evidence="6">
    <name type="scientific">uncultured Gemmatimonadaceae bacterium</name>
    <dbReference type="NCBI Taxonomy" id="246130"/>
    <lineage>
        <taxon>Bacteria</taxon>
        <taxon>Pseudomonadati</taxon>
        <taxon>Gemmatimonadota</taxon>
        <taxon>Gemmatimonadia</taxon>
        <taxon>Gemmatimonadales</taxon>
        <taxon>Gemmatimonadaceae</taxon>
        <taxon>environmental samples</taxon>
    </lineage>
</organism>
<dbReference type="EMBL" id="CADCTU010000373">
    <property type="protein sequence ID" value="CAA9313478.1"/>
    <property type="molecule type" value="Genomic_DNA"/>
</dbReference>
<accession>A0A6J4KSW1</accession>
<reference evidence="6" key="1">
    <citation type="submission" date="2020-02" db="EMBL/GenBank/DDBJ databases">
        <authorList>
            <person name="Meier V. D."/>
        </authorList>
    </citation>
    <scope>NUCLEOTIDE SEQUENCE</scope>
    <source>
        <strain evidence="6">AVDCRST_MAG11</strain>
    </source>
</reference>
<dbReference type="Pfam" id="PF01522">
    <property type="entry name" value="Polysacc_deac_1"/>
    <property type="match status" value="1"/>
</dbReference>
<dbReference type="SUPFAM" id="SSF88713">
    <property type="entry name" value="Glycoside hydrolase/deacetylase"/>
    <property type="match status" value="1"/>
</dbReference>
<sequence>MFRRTAPLIALAALAACSTERPTPSTARGDVAPADSGAPAATATTVDAGGTVHAVPAAGRTPNEVGRIPVLEYHLIGEGPEKHWKVSTARFRENLETLYARGYRPVNMTDVLDKKLDLPAGLSPVVIVFDDASPEQFRYVERNGRLEVDPTSAVGMLLAMNRKHADWSRKGVFCMLPAASLGHAFFGDKGVQGQKTEWRFKKVQFLAEQGFELCNHTLYHANLGKVDDARAQEFIARGDMAIDSAVPGYKVRTFALPLGVWPKSRPTAWGGSWTDPKTKKTIRYKYDAVLEVAGGPTRSPHDPEFNPHSIKRVEVFARELEKTLDQLDKSGNRYVSDGNPRTVARPAKTLAAK</sequence>
<proteinExistence type="predicted"/>
<evidence type="ECO:0000313" key="6">
    <source>
        <dbReference type="EMBL" id="CAA9313478.1"/>
    </source>
</evidence>
<evidence type="ECO:0000256" key="3">
    <source>
        <dbReference type="SAM" id="MobiDB-lite"/>
    </source>
</evidence>
<dbReference type="GO" id="GO:0005576">
    <property type="term" value="C:extracellular region"/>
    <property type="evidence" value="ECO:0007669"/>
    <property type="project" value="UniProtKB-SubCell"/>
</dbReference>
<name>A0A6J4KSW1_9BACT</name>
<dbReference type="InterPro" id="IPR051398">
    <property type="entry name" value="Polysacch_Deacetylase"/>
</dbReference>
<feature type="region of interest" description="Disordered" evidence="3">
    <location>
        <begin position="328"/>
        <end position="353"/>
    </location>
</feature>
<dbReference type="PANTHER" id="PTHR34216:SF3">
    <property type="entry name" value="POLY-BETA-1,6-N-ACETYL-D-GLUCOSAMINE N-DEACETYLASE"/>
    <property type="match status" value="1"/>
</dbReference>
<feature type="compositionally biased region" description="Low complexity" evidence="3">
    <location>
        <begin position="29"/>
        <end position="39"/>
    </location>
</feature>
<evidence type="ECO:0000256" key="2">
    <source>
        <dbReference type="ARBA" id="ARBA00022729"/>
    </source>
</evidence>